<dbReference type="PANTHER" id="PTHR11706:SF33">
    <property type="entry name" value="NATURAL RESISTANCE-ASSOCIATED MACROPHAGE PROTEIN 2"/>
    <property type="match status" value="1"/>
</dbReference>
<proteinExistence type="predicted"/>
<evidence type="ECO:0000313" key="8">
    <source>
        <dbReference type="EMBL" id="UWZ83340.1"/>
    </source>
</evidence>
<protein>
    <submittedName>
        <fullName evidence="8">Divalent metal cation transporter</fullName>
    </submittedName>
</protein>
<evidence type="ECO:0000256" key="5">
    <source>
        <dbReference type="ARBA" id="ARBA00022989"/>
    </source>
</evidence>
<feature type="transmembrane region" description="Helical" evidence="7">
    <location>
        <begin position="46"/>
        <end position="64"/>
    </location>
</feature>
<organism evidence="8 9">
    <name type="scientific">Occallatibacter riparius</name>
    <dbReference type="NCBI Taxonomy" id="1002689"/>
    <lineage>
        <taxon>Bacteria</taxon>
        <taxon>Pseudomonadati</taxon>
        <taxon>Acidobacteriota</taxon>
        <taxon>Terriglobia</taxon>
        <taxon>Terriglobales</taxon>
        <taxon>Acidobacteriaceae</taxon>
        <taxon>Occallatibacter</taxon>
    </lineage>
</organism>
<dbReference type="GO" id="GO:0005886">
    <property type="term" value="C:plasma membrane"/>
    <property type="evidence" value="ECO:0007669"/>
    <property type="project" value="TreeGrafter"/>
</dbReference>
<dbReference type="GO" id="GO:0005384">
    <property type="term" value="F:manganese ion transmembrane transporter activity"/>
    <property type="evidence" value="ECO:0007669"/>
    <property type="project" value="TreeGrafter"/>
</dbReference>
<dbReference type="Proteomes" id="UP001059380">
    <property type="component" value="Chromosome"/>
</dbReference>
<dbReference type="PANTHER" id="PTHR11706">
    <property type="entry name" value="SOLUTE CARRIER PROTEIN FAMILY 11 MEMBER"/>
    <property type="match status" value="1"/>
</dbReference>
<accession>A0A9J7BKD7</accession>
<dbReference type="EMBL" id="CP093313">
    <property type="protein sequence ID" value="UWZ83340.1"/>
    <property type="molecule type" value="Genomic_DNA"/>
</dbReference>
<keyword evidence="4" id="KW-0769">Symport</keyword>
<reference evidence="8" key="1">
    <citation type="submission" date="2021-04" db="EMBL/GenBank/DDBJ databases">
        <title>Phylogenetic analysis of Acidobacteriaceae.</title>
        <authorList>
            <person name="Qiu L."/>
            <person name="Zhang Q."/>
        </authorList>
    </citation>
    <scope>NUCLEOTIDE SEQUENCE</scope>
    <source>
        <strain evidence="8">DSM 25168</strain>
    </source>
</reference>
<dbReference type="GO" id="GO:0034755">
    <property type="term" value="P:iron ion transmembrane transport"/>
    <property type="evidence" value="ECO:0007669"/>
    <property type="project" value="TreeGrafter"/>
</dbReference>
<comment type="subcellular location">
    <subcellularLocation>
        <location evidence="1">Membrane</location>
        <topology evidence="1">Multi-pass membrane protein</topology>
    </subcellularLocation>
</comment>
<gene>
    <name evidence="8" type="ORF">MOP44_22570</name>
</gene>
<feature type="transmembrane region" description="Helical" evidence="7">
    <location>
        <begin position="278"/>
        <end position="304"/>
    </location>
</feature>
<feature type="transmembrane region" description="Helical" evidence="7">
    <location>
        <begin position="350"/>
        <end position="372"/>
    </location>
</feature>
<feature type="transmembrane region" description="Helical" evidence="7">
    <location>
        <begin position="392"/>
        <end position="413"/>
    </location>
</feature>
<dbReference type="KEGG" id="orp:MOP44_22570"/>
<keyword evidence="6 7" id="KW-0472">Membrane</keyword>
<feature type="transmembrane region" description="Helical" evidence="7">
    <location>
        <begin position="231"/>
        <end position="255"/>
    </location>
</feature>
<dbReference type="Pfam" id="PF01566">
    <property type="entry name" value="Nramp"/>
    <property type="match status" value="1"/>
</dbReference>
<dbReference type="RefSeq" id="WP_260792674.1">
    <property type="nucleotide sequence ID" value="NZ_CP093313.1"/>
</dbReference>
<keyword evidence="2" id="KW-0813">Transport</keyword>
<feature type="transmembrane region" description="Helical" evidence="7">
    <location>
        <begin position="85"/>
        <end position="103"/>
    </location>
</feature>
<evidence type="ECO:0000256" key="2">
    <source>
        <dbReference type="ARBA" id="ARBA00022448"/>
    </source>
</evidence>
<dbReference type="GO" id="GO:0015086">
    <property type="term" value="F:cadmium ion transmembrane transporter activity"/>
    <property type="evidence" value="ECO:0007669"/>
    <property type="project" value="TreeGrafter"/>
</dbReference>
<keyword evidence="5 7" id="KW-1133">Transmembrane helix</keyword>
<keyword evidence="3 7" id="KW-0812">Transmembrane</keyword>
<feature type="transmembrane region" description="Helical" evidence="7">
    <location>
        <begin position="190"/>
        <end position="210"/>
    </location>
</feature>
<evidence type="ECO:0000313" key="9">
    <source>
        <dbReference type="Proteomes" id="UP001059380"/>
    </source>
</evidence>
<evidence type="ECO:0000256" key="4">
    <source>
        <dbReference type="ARBA" id="ARBA00022847"/>
    </source>
</evidence>
<sequence>MLRRWRTRILLFLAVLGPGFITANVDNDSGGILTYSLAGAKHGYSLLWMTIPVTIALIVVQEMCARMGVVSGKGLSDMIREEFGLRLTFILMIVLVLVNYTNVVTEFIGIAGSLHLFHVTKFISVPLCALGVWFLVVKGNYKTTEKIFLVASLVYIAYIFAGVLSQPSWHDALIATVVLPKASVWSNRDYMYDAIGVVGTTIAPWMQFYLQSSIVEKGIRVKDYAASRLDVIVGSFFTEIVAWFIIVACAATLYVHGMQDLAVPADAAEAMRPLAGDYAFILFSFGLFNASVFAASILPLSTAYTVCEGLGFESGVDKSFKEAPFFYWLYTLLIAFGAITVLLLPDANLVSYAILSQVLNGVLLPVVIILMLLLINRHDLMGEHKNSRTWNLIAWGTSIIVIFMTLIMLWGMIPGH</sequence>
<feature type="transmembrane region" description="Helical" evidence="7">
    <location>
        <begin position="148"/>
        <end position="170"/>
    </location>
</feature>
<keyword evidence="9" id="KW-1185">Reference proteome</keyword>
<name>A0A9J7BKD7_9BACT</name>
<feature type="transmembrane region" description="Helical" evidence="7">
    <location>
        <begin position="115"/>
        <end position="136"/>
    </location>
</feature>
<evidence type="ECO:0000256" key="6">
    <source>
        <dbReference type="ARBA" id="ARBA00023136"/>
    </source>
</evidence>
<evidence type="ECO:0000256" key="3">
    <source>
        <dbReference type="ARBA" id="ARBA00022692"/>
    </source>
</evidence>
<evidence type="ECO:0000256" key="7">
    <source>
        <dbReference type="SAM" id="Phobius"/>
    </source>
</evidence>
<evidence type="ECO:0000256" key="1">
    <source>
        <dbReference type="ARBA" id="ARBA00004141"/>
    </source>
</evidence>
<dbReference type="GO" id="GO:0015293">
    <property type="term" value="F:symporter activity"/>
    <property type="evidence" value="ECO:0007669"/>
    <property type="project" value="UniProtKB-KW"/>
</dbReference>
<dbReference type="AlphaFoldDB" id="A0A9J7BKD7"/>
<dbReference type="InterPro" id="IPR001046">
    <property type="entry name" value="NRAMP_fam"/>
</dbReference>
<feature type="transmembrane region" description="Helical" evidence="7">
    <location>
        <begin position="325"/>
        <end position="344"/>
    </location>
</feature>